<protein>
    <submittedName>
        <fullName evidence="2">Uncharacterized protein</fullName>
    </submittedName>
</protein>
<feature type="compositionally biased region" description="Basic and acidic residues" evidence="1">
    <location>
        <begin position="127"/>
        <end position="159"/>
    </location>
</feature>
<name>A0A5J4W8W6_9EUKA</name>
<feature type="compositionally biased region" description="Acidic residues" evidence="1">
    <location>
        <begin position="192"/>
        <end position="213"/>
    </location>
</feature>
<evidence type="ECO:0000256" key="1">
    <source>
        <dbReference type="SAM" id="MobiDB-lite"/>
    </source>
</evidence>
<sequence>HTPTFDHNQLRLTPTPGIQNMGINMGIGIDLNEILGFDMKVNKAEFGIEEREEQYEDEFDRSGAFSTNSKDYLKFLMEGEEEEEEKRKEKEIQKEIEKEQESKMIKEKKKEDNIITKTDNESYIDQIQKEEETKEELEKQNDDNKQDVEQIKDQNKNDNQEDNELNDENDFSKSDSGQELNELERLDLESSSFDDDDDDYDDDEDDEDNDVISDEFYREEKGSEEEIWSNPKRYLGLEGKYAEYQGEYKGTKKKKKDSIEKYQFKNKKVKVIGFIARRLQNAYTQATIAASQAVHVLQSSFQGIQIQKNVKNKNSKQNNVGFRSDMDMLDQRRKLDEQQLE</sequence>
<feature type="compositionally biased region" description="Basic and acidic residues" evidence="1">
    <location>
        <begin position="324"/>
        <end position="341"/>
    </location>
</feature>
<dbReference type="EMBL" id="SNRW01002921">
    <property type="protein sequence ID" value="KAA6391310.1"/>
    <property type="molecule type" value="Genomic_DNA"/>
</dbReference>
<dbReference type="AlphaFoldDB" id="A0A5J4W8W6"/>
<dbReference type="Proteomes" id="UP000324800">
    <property type="component" value="Unassembled WGS sequence"/>
</dbReference>
<gene>
    <name evidence="2" type="ORF">EZS28_013162</name>
</gene>
<comment type="caution">
    <text evidence="2">The sequence shown here is derived from an EMBL/GenBank/DDBJ whole genome shotgun (WGS) entry which is preliminary data.</text>
</comment>
<evidence type="ECO:0000313" key="2">
    <source>
        <dbReference type="EMBL" id="KAA6391310.1"/>
    </source>
</evidence>
<feature type="non-terminal residue" evidence="2">
    <location>
        <position position="1"/>
    </location>
</feature>
<feature type="region of interest" description="Disordered" evidence="1">
    <location>
        <begin position="312"/>
        <end position="341"/>
    </location>
</feature>
<organism evidence="2 3">
    <name type="scientific">Streblomastix strix</name>
    <dbReference type="NCBI Taxonomy" id="222440"/>
    <lineage>
        <taxon>Eukaryota</taxon>
        <taxon>Metamonada</taxon>
        <taxon>Preaxostyla</taxon>
        <taxon>Oxymonadida</taxon>
        <taxon>Streblomastigidae</taxon>
        <taxon>Streblomastix</taxon>
    </lineage>
</organism>
<feature type="region of interest" description="Disordered" evidence="1">
    <location>
        <begin position="78"/>
        <end position="225"/>
    </location>
</feature>
<proteinExistence type="predicted"/>
<feature type="compositionally biased region" description="Acidic residues" evidence="1">
    <location>
        <begin position="160"/>
        <end position="169"/>
    </location>
</feature>
<reference evidence="2 3" key="1">
    <citation type="submission" date="2019-03" db="EMBL/GenBank/DDBJ databases">
        <title>Single cell metagenomics reveals metabolic interactions within the superorganism composed of flagellate Streblomastix strix and complex community of Bacteroidetes bacteria on its surface.</title>
        <authorList>
            <person name="Treitli S.C."/>
            <person name="Kolisko M."/>
            <person name="Husnik F."/>
            <person name="Keeling P."/>
            <person name="Hampl V."/>
        </authorList>
    </citation>
    <scope>NUCLEOTIDE SEQUENCE [LARGE SCALE GENOMIC DNA]</scope>
    <source>
        <strain evidence="2">ST1C</strain>
    </source>
</reference>
<evidence type="ECO:0000313" key="3">
    <source>
        <dbReference type="Proteomes" id="UP000324800"/>
    </source>
</evidence>
<accession>A0A5J4W8W6</accession>
<feature type="compositionally biased region" description="Basic and acidic residues" evidence="1">
    <location>
        <begin position="85"/>
        <end position="120"/>
    </location>
</feature>